<dbReference type="PANTHER" id="PTHR11178">
    <property type="entry name" value="IRON-SULFUR CLUSTER SCAFFOLD PROTEIN NFU-RELATED"/>
    <property type="match status" value="1"/>
</dbReference>
<proteinExistence type="inferred from homology"/>
<gene>
    <name evidence="3" type="ORF">JGI24_00480</name>
</gene>
<dbReference type="RefSeq" id="WP_072149942.1">
    <property type="nucleotide sequence ID" value="NZ_CZVU01000013.1"/>
</dbReference>
<keyword evidence="4" id="KW-1185">Reference proteome</keyword>
<dbReference type="GO" id="GO:0051536">
    <property type="term" value="F:iron-sulfur cluster binding"/>
    <property type="evidence" value="ECO:0007669"/>
    <property type="project" value="InterPro"/>
</dbReference>
<dbReference type="Proteomes" id="UP000243065">
    <property type="component" value="Unassembled WGS sequence"/>
</dbReference>
<dbReference type="EMBL" id="CZVU01000013">
    <property type="protein sequence ID" value="CUS98633.1"/>
    <property type="molecule type" value="Genomic_DNA"/>
</dbReference>
<evidence type="ECO:0000256" key="1">
    <source>
        <dbReference type="ARBA" id="ARBA00006420"/>
    </source>
</evidence>
<organism evidence="3 4">
    <name type="scientific">Kryptobacter tengchongensis</name>
    <dbReference type="NCBI Taxonomy" id="1643429"/>
    <lineage>
        <taxon>Bacteria</taxon>
        <taxon>Pseudomonadati</taxon>
        <taxon>Candidatus Kryptoniota</taxon>
        <taxon>Candidatus Kryptobacter</taxon>
    </lineage>
</organism>
<evidence type="ECO:0000313" key="4">
    <source>
        <dbReference type="Proteomes" id="UP000243065"/>
    </source>
</evidence>
<comment type="similarity">
    <text evidence="1">Belongs to the NifU family.</text>
</comment>
<accession>A0A656D3F2</accession>
<dbReference type="InterPro" id="IPR034904">
    <property type="entry name" value="FSCA_dom_sf"/>
</dbReference>
<dbReference type="GO" id="GO:0005506">
    <property type="term" value="F:iron ion binding"/>
    <property type="evidence" value="ECO:0007669"/>
    <property type="project" value="InterPro"/>
</dbReference>
<sequence>MKNKEELKQRVLKALEIAKPYLKADGGDVELVEITDDYIVKIRLIGACGSCPLSMMTLRAGIERVIIREAPEIRRVEAVFSY</sequence>
<dbReference type="InterPro" id="IPR001075">
    <property type="entry name" value="NIF_FeS_clus_asmbl_NifU_C"/>
</dbReference>
<feature type="domain" description="NIF system FeS cluster assembly NifU C-terminal" evidence="2">
    <location>
        <begin position="13"/>
        <end position="77"/>
    </location>
</feature>
<dbReference type="AlphaFoldDB" id="A0A656D3F2"/>
<evidence type="ECO:0000313" key="3">
    <source>
        <dbReference type="EMBL" id="CUS98633.1"/>
    </source>
</evidence>
<reference evidence="3 4" key="1">
    <citation type="submission" date="2015-11" db="EMBL/GenBank/DDBJ databases">
        <authorList>
            <person name="Varghese N."/>
        </authorList>
    </citation>
    <scope>NUCLEOTIDE SEQUENCE [LARGE SCALE GENOMIC DNA]</scope>
    <source>
        <strain evidence="3 4">JGI-24</strain>
    </source>
</reference>
<dbReference type="Pfam" id="PF01106">
    <property type="entry name" value="NifU"/>
    <property type="match status" value="1"/>
</dbReference>
<dbReference type="GO" id="GO:0016226">
    <property type="term" value="P:iron-sulfur cluster assembly"/>
    <property type="evidence" value="ECO:0007669"/>
    <property type="project" value="InterPro"/>
</dbReference>
<evidence type="ECO:0000259" key="2">
    <source>
        <dbReference type="Pfam" id="PF01106"/>
    </source>
</evidence>
<protein>
    <submittedName>
        <fullName evidence="3">Fe-S cluster biogenesis protein NfuA, 4Fe-4S-binding domain</fullName>
    </submittedName>
</protein>
<dbReference type="SUPFAM" id="SSF117916">
    <property type="entry name" value="Fe-S cluster assembly (FSCA) domain-like"/>
    <property type="match status" value="1"/>
</dbReference>
<dbReference type="OrthoDB" id="9796965at2"/>
<dbReference type="Gene3D" id="3.30.300.130">
    <property type="entry name" value="Fe-S cluster assembly (FSCA)"/>
    <property type="match status" value="1"/>
</dbReference>
<dbReference type="PANTHER" id="PTHR11178:SF25">
    <property type="entry name" value="NIFU-LIKE PROTEIN 3, CHLOROPLASTIC"/>
    <property type="match status" value="1"/>
</dbReference>
<name>A0A656D3F2_KRYT1</name>